<dbReference type="AlphaFoldDB" id="J9FFT6"/>
<reference evidence="2" key="1">
    <citation type="submission" date="2012-08" db="EMBL/GenBank/DDBJ databases">
        <title>The Genome Sequence of Wuchereria bancrofti.</title>
        <authorList>
            <person name="Nutman T.B."/>
            <person name="Fink D.L."/>
            <person name="Russ C."/>
            <person name="Young S."/>
            <person name="Zeng Q."/>
            <person name="Koehrsen M."/>
            <person name="Alvarado L."/>
            <person name="Berlin A."/>
            <person name="Chapman S.B."/>
            <person name="Chen Z."/>
            <person name="Freedman E."/>
            <person name="Gellesch M."/>
            <person name="Goldberg J."/>
            <person name="Griggs A."/>
            <person name="Gujja S."/>
            <person name="Heilman E.R."/>
            <person name="Heiman D."/>
            <person name="Hepburn T."/>
            <person name="Howarth C."/>
            <person name="Jen D."/>
            <person name="Larson L."/>
            <person name="Lewis B."/>
            <person name="Mehta T."/>
            <person name="Park D."/>
            <person name="Pearson M."/>
            <person name="Roberts A."/>
            <person name="Saif S."/>
            <person name="Shea T."/>
            <person name="Shenoy N."/>
            <person name="Sisk P."/>
            <person name="Stolte C."/>
            <person name="Sykes S."/>
            <person name="Walk T."/>
            <person name="White J."/>
            <person name="Yandava C."/>
            <person name="Haas B."/>
            <person name="Henn M.R."/>
            <person name="Nusbaum C."/>
            <person name="Birren B."/>
        </authorList>
    </citation>
    <scope>NUCLEOTIDE SEQUENCE [LARGE SCALE GENOMIC DNA]</scope>
    <source>
        <strain evidence="2">NA</strain>
    </source>
</reference>
<accession>J9FFT6</accession>
<dbReference type="EMBL" id="ADBV01000830">
    <property type="protein sequence ID" value="EJW86199.1"/>
    <property type="molecule type" value="Genomic_DNA"/>
</dbReference>
<name>J9FFT6_WUCBA</name>
<evidence type="ECO:0000313" key="2">
    <source>
        <dbReference type="Proteomes" id="UP000004810"/>
    </source>
</evidence>
<comment type="caution">
    <text evidence="1">The sequence shown here is derived from an EMBL/GenBank/DDBJ whole genome shotgun (WGS) entry which is preliminary data.</text>
</comment>
<protein>
    <submittedName>
        <fullName evidence="1">Uncharacterized protein</fullName>
    </submittedName>
</protein>
<dbReference type="Proteomes" id="UP000004810">
    <property type="component" value="Unassembled WGS sequence"/>
</dbReference>
<gene>
    <name evidence="1" type="ORF">WUBG_02889</name>
</gene>
<sequence length="106" mass="12230">MGVKYLEDLKWIVETFNFITTTYRVSDTYTQMQIFSESVPNWKGEEITDSGISQSSLRIDGWKGQRIRKKTDEVIHVSHNNASEESDNDDCFDEKTMLSSEVAALR</sequence>
<proteinExistence type="predicted"/>
<evidence type="ECO:0000313" key="1">
    <source>
        <dbReference type="EMBL" id="EJW86199.1"/>
    </source>
</evidence>
<organism evidence="1 2">
    <name type="scientific">Wuchereria bancrofti</name>
    <dbReference type="NCBI Taxonomy" id="6293"/>
    <lineage>
        <taxon>Eukaryota</taxon>
        <taxon>Metazoa</taxon>
        <taxon>Ecdysozoa</taxon>
        <taxon>Nematoda</taxon>
        <taxon>Chromadorea</taxon>
        <taxon>Rhabditida</taxon>
        <taxon>Spirurina</taxon>
        <taxon>Spiruromorpha</taxon>
        <taxon>Filarioidea</taxon>
        <taxon>Onchocercidae</taxon>
        <taxon>Wuchereria</taxon>
    </lineage>
</organism>